<dbReference type="InterPro" id="IPR045055">
    <property type="entry name" value="DNA2/NAM7-like"/>
</dbReference>
<comment type="caution">
    <text evidence="4">The sequence shown here is derived from an EMBL/GenBank/DDBJ whole genome shotgun (WGS) entry which is preliminary data.</text>
</comment>
<evidence type="ECO:0000313" key="4">
    <source>
        <dbReference type="EMBL" id="MDE1464900.1"/>
    </source>
</evidence>
<dbReference type="InterPro" id="IPR049468">
    <property type="entry name" value="Restrct_endonuc-II-like_dom"/>
</dbReference>
<dbReference type="SUPFAM" id="SSF52540">
    <property type="entry name" value="P-loop containing nucleoside triphosphate hydrolases"/>
    <property type="match status" value="1"/>
</dbReference>
<dbReference type="Pfam" id="PF13195">
    <property type="entry name" value="DUF4011"/>
    <property type="match status" value="1"/>
</dbReference>
<feature type="domain" description="DNA2/NAM7 helicase helicase" evidence="1">
    <location>
        <begin position="1284"/>
        <end position="1324"/>
    </location>
</feature>
<dbReference type="Pfam" id="PF18741">
    <property type="entry name" value="MTES_1575"/>
    <property type="match status" value="1"/>
</dbReference>
<dbReference type="Gene3D" id="3.40.50.300">
    <property type="entry name" value="P-loop containing nucleotide triphosphate hydrolases"/>
    <property type="match status" value="3"/>
</dbReference>
<dbReference type="InterPro" id="IPR047187">
    <property type="entry name" value="SF1_C_Upf1"/>
</dbReference>
<evidence type="ECO:0000259" key="2">
    <source>
        <dbReference type="Pfam" id="PF13087"/>
    </source>
</evidence>
<dbReference type="Pfam" id="PF13087">
    <property type="entry name" value="AAA_12"/>
    <property type="match status" value="1"/>
</dbReference>
<dbReference type="EMBL" id="JAPMOU010000045">
    <property type="protein sequence ID" value="MDE1464900.1"/>
    <property type="molecule type" value="Genomic_DNA"/>
</dbReference>
<dbReference type="InterPro" id="IPR027417">
    <property type="entry name" value="P-loop_NTPase"/>
</dbReference>
<dbReference type="Gene3D" id="3.40.960.10">
    <property type="entry name" value="VSR Endonuclease"/>
    <property type="match status" value="1"/>
</dbReference>
<gene>
    <name evidence="4" type="ORF">ORQ98_23330</name>
</gene>
<protein>
    <submittedName>
        <fullName evidence="4">DUF4011 domain-containing protein</fullName>
    </submittedName>
</protein>
<feature type="domain" description="Restriction endonuclease type II-like" evidence="3">
    <location>
        <begin position="1586"/>
        <end position="1683"/>
    </location>
</feature>
<feature type="domain" description="DNA2/NAM7 helicase-like C-terminal" evidence="2">
    <location>
        <begin position="1350"/>
        <end position="1541"/>
    </location>
</feature>
<organism evidence="4 5">
    <name type="scientific">Spartinivicinus poritis</name>
    <dbReference type="NCBI Taxonomy" id="2994640"/>
    <lineage>
        <taxon>Bacteria</taxon>
        <taxon>Pseudomonadati</taxon>
        <taxon>Pseudomonadota</taxon>
        <taxon>Gammaproteobacteria</taxon>
        <taxon>Oceanospirillales</taxon>
        <taxon>Zooshikellaceae</taxon>
        <taxon>Spartinivicinus</taxon>
    </lineage>
</organism>
<dbReference type="SUPFAM" id="SSF52980">
    <property type="entry name" value="Restriction endonuclease-like"/>
    <property type="match status" value="1"/>
</dbReference>
<dbReference type="InterPro" id="IPR041679">
    <property type="entry name" value="DNA2/NAM7-like_C"/>
</dbReference>
<keyword evidence="5" id="KW-1185">Reference proteome</keyword>
<dbReference type="InterPro" id="IPR011335">
    <property type="entry name" value="Restrct_endonuc-II-like"/>
</dbReference>
<dbReference type="RefSeq" id="WP_274691207.1">
    <property type="nucleotide sequence ID" value="NZ_JAPMOU010000045.1"/>
</dbReference>
<evidence type="ECO:0000313" key="5">
    <source>
        <dbReference type="Proteomes" id="UP001528823"/>
    </source>
</evidence>
<dbReference type="Proteomes" id="UP001528823">
    <property type="component" value="Unassembled WGS sequence"/>
</dbReference>
<dbReference type="Pfam" id="PF13086">
    <property type="entry name" value="AAA_11"/>
    <property type="match status" value="2"/>
</dbReference>
<reference evidence="4 5" key="1">
    <citation type="submission" date="2022-11" db="EMBL/GenBank/DDBJ databases">
        <title>Spartinivicinus poritis sp. nov., isolated from scleractinian coral Porites lutea.</title>
        <authorList>
            <person name="Zhang G."/>
            <person name="Cai L."/>
            <person name="Wei Q."/>
        </authorList>
    </citation>
    <scope>NUCLEOTIDE SEQUENCE [LARGE SCALE GENOMIC DNA]</scope>
    <source>
        <strain evidence="4 5">A2-2</strain>
    </source>
</reference>
<evidence type="ECO:0000259" key="3">
    <source>
        <dbReference type="Pfam" id="PF18741"/>
    </source>
</evidence>
<dbReference type="InterPro" id="IPR041677">
    <property type="entry name" value="DNA2/NAM7_AAA_11"/>
</dbReference>
<dbReference type="InterPro" id="IPR025103">
    <property type="entry name" value="DUF4011"/>
</dbReference>
<name>A0ABT5UEU2_9GAMM</name>
<proteinExistence type="predicted"/>
<dbReference type="NCBIfam" id="NF042953">
    <property type="entry name" value="Hhe_antiphage"/>
    <property type="match status" value="1"/>
</dbReference>
<accession>A0ABT5UEU2</accession>
<dbReference type="PANTHER" id="PTHR10887">
    <property type="entry name" value="DNA2/NAM7 HELICASE FAMILY"/>
    <property type="match status" value="1"/>
</dbReference>
<sequence>MDNSFAFESLESVRKKLLDLSSRNSLINYRHSKSNSVRLIDELPDQIYSVLQQGDHSLTFIPVPEPSETELIQAGYIVIDRQSGEKVKNEYPTEDVWAKRLGLDTGYDLPPADAKLQGAAKHQDHQLQTLLYASSLEARLRSIRNKSETAIEESGANVLYLALGFLQWYESPVSDVARLAPLFTLPVRLKRDKLDKMLGVYRYSIDLKDDGLFTNITLSEKLANDFGMILPEVNEDINPEEYFDTIQQTILCAKPRWKVCRYASLVLLDFAKQTMYQDLDPQNWPENHSIQNHNLIRRFFHSVADEEEVGISSYVNEYSIDDIENVHSHFPLIYDADSSQHSALIDAVEGKNLVIEGPPGSGKSQTITNLIAACIANGQKVLFVAEKMAALDVVKGRLDKAGLGDFCLELHSHKTNKRKILDDLIQRINRLGEYPKPGKLNDSIARYEDLKSKLNYYVSQINNKWKQTGLTIHQILNKATRYREQYGIQPDTLEIEGVSGQTLTSVKQQALLDDADMLADIFNQVAEQAEGGKIYNHYWYGVDNTELLGFQAKELCQALKHWNGSLQCLNHHWQRQVIQLQLTIDPNTLLETIESIIDALALLPNIQGEELLGDLVEIAQQGEAFKQMLDGYQWIHAENDSLSTIIKPEFISDSNTVKKLDKVLTEFRGLGIRYEETLDALGQDKLSLLKSEELANSINIQLERIKEKIPRELHPVFVFTYPGLQELSKLSKLLNALPPELWRYRHVLFDNPDLDVLLKELKHYLQKLLPLHEQLQSYFKLDNLPQSGQLKSYQMALDNAGFFCFCSSQWRQARQAILALVLQPKQGKKQAFNLLTELIEYTEGVEYINRLHQQDPLLGEWFQGVETPIERIMVLRSWYQAVREEYGIGFGDRVAIGEALFTLDRQLVQSIIYALNGELGVQVEQLVKITEILQQRYPTFSPLLHRKTSPTGPVELLRGLHKKLDQCLGQLTFASHHQITVGDLQCRLQQLTGLQTRIEAWRLNPAVQYFTQEKLPLSIMPGSASERLLTIGRNSLAIAEVVINIPALVNAISAEPTVARYQALQNSYAELSELTTQARQAAEQFINQGKVNKDEWFESSQGAIQSLIESNQKALAKANWLDTWLDYIRVKQKLCATGLRTIVEGVENSYLLTKDLQAIVQLVMYHQLAKEILTEHKELAEFSGMEQMAIRRKYQEYDKKLLGLQRQKIAYQVDQVTPPVGVAAGRVANYTEMALIRHEATKKARHIAVRHLLQRSGKAILELKPCFMMSPMSVAQYLVPGKFEFDLVVMDEASQIRPEEALGAIARGSRLVVVGDPKQLPPTSFFSKIASDVQNDEESVALEDSESILESVIPMFTTRRLRWHYRSQHESLIAFSNQHFYDSNLVLFPSPFNNSDKYGINFMRVNGCFYQRRNREEAQEIVKAVSNQLITRPQETVGIVAMNSSQQDEIELQLDKVIKEDPDFQHVYEENRFSGEPLFIKNLENVQGDERDVIIISMTYGPEQPGGRTMQRFGPINSNVGWRRLNVLFTRAKKRMYIFSSMDSSDVLVSGKSSRGVQSLRAFLEYCETGHLHQSQYTGKSADSDFEIAVMQALASHGYQCEPQLGVAGYYLDLAVYDPGQPGRFLMAIECDGATYHSAKSARDRDCLRQEILEGLGWKIRRIWSTDWFKNPAAQLQPIIQELERLKTTTSNPVQEIQTTFG</sequence>
<feature type="domain" description="DNA2/NAM7 helicase helicase" evidence="1">
    <location>
        <begin position="337"/>
        <end position="417"/>
    </location>
</feature>
<dbReference type="CDD" id="cd18808">
    <property type="entry name" value="SF1_C_Upf1"/>
    <property type="match status" value="1"/>
</dbReference>
<dbReference type="PANTHER" id="PTHR10887:SF495">
    <property type="entry name" value="HELICASE SENATAXIN ISOFORM X1-RELATED"/>
    <property type="match status" value="1"/>
</dbReference>
<evidence type="ECO:0000259" key="1">
    <source>
        <dbReference type="Pfam" id="PF13086"/>
    </source>
</evidence>